<protein>
    <submittedName>
        <fullName evidence="2">Uncharacterized protein</fullName>
    </submittedName>
</protein>
<evidence type="ECO:0000313" key="2">
    <source>
        <dbReference type="EMBL" id="GHH48867.1"/>
    </source>
</evidence>
<feature type="transmembrane region" description="Helical" evidence="1">
    <location>
        <begin position="38"/>
        <end position="58"/>
    </location>
</feature>
<proteinExistence type="predicted"/>
<evidence type="ECO:0000313" key="3">
    <source>
        <dbReference type="Proteomes" id="UP000605568"/>
    </source>
</evidence>
<keyword evidence="3" id="KW-1185">Reference proteome</keyword>
<keyword evidence="1" id="KW-1133">Transmembrane helix</keyword>
<evidence type="ECO:0000256" key="1">
    <source>
        <dbReference type="SAM" id="Phobius"/>
    </source>
</evidence>
<dbReference type="Proteomes" id="UP000605568">
    <property type="component" value="Unassembled WGS sequence"/>
</dbReference>
<reference evidence="3" key="1">
    <citation type="journal article" date="2019" name="Int. J. Syst. Evol. Microbiol.">
        <title>The Global Catalogue of Microorganisms (GCM) 10K type strain sequencing project: providing services to taxonomists for standard genome sequencing and annotation.</title>
        <authorList>
            <consortium name="The Broad Institute Genomics Platform"/>
            <consortium name="The Broad Institute Genome Sequencing Center for Infectious Disease"/>
            <person name="Wu L."/>
            <person name="Ma J."/>
        </authorList>
    </citation>
    <scope>NUCLEOTIDE SEQUENCE [LARGE SCALE GENOMIC DNA]</scope>
    <source>
        <strain evidence="3">CGMCC 4.7367</strain>
    </source>
</reference>
<accession>A0ABQ3MUF5</accession>
<name>A0ABQ3MUF5_9PSEU</name>
<sequence>MRIEDELRGALDVAAPPPVTRLEDVLARGRRRVAVRRARIAGSALAVVAVVVAGVIAWPSGSRGVLDPVNWARATPAPEVVADPPRNSRLCREQTIPSLVLSLEGEVLAEEQMSKWRDLTQEAVSDRRVTSEDLRGLANEVPRVFKVDIGDTDSVRFSRTRSDDRPSVAADRALWATGACTPPRRWTNADGTVFQLYDATQTGQALYVFRADGRALRMEQLNVAGSLGRLPVKEWQFVRLGAAVAEVL</sequence>
<organism evidence="2 3">
    <name type="scientific">Lentzea cavernae</name>
    <dbReference type="NCBI Taxonomy" id="2020703"/>
    <lineage>
        <taxon>Bacteria</taxon>
        <taxon>Bacillati</taxon>
        <taxon>Actinomycetota</taxon>
        <taxon>Actinomycetes</taxon>
        <taxon>Pseudonocardiales</taxon>
        <taxon>Pseudonocardiaceae</taxon>
        <taxon>Lentzea</taxon>
    </lineage>
</organism>
<gene>
    <name evidence="2" type="ORF">GCM10017774_55340</name>
</gene>
<dbReference type="RefSeq" id="WP_191302253.1">
    <property type="nucleotide sequence ID" value="NZ_BNAR01000009.1"/>
</dbReference>
<keyword evidence="1" id="KW-0472">Membrane</keyword>
<dbReference type="EMBL" id="BNAR01000009">
    <property type="protein sequence ID" value="GHH48867.1"/>
    <property type="molecule type" value="Genomic_DNA"/>
</dbReference>
<comment type="caution">
    <text evidence="2">The sequence shown here is derived from an EMBL/GenBank/DDBJ whole genome shotgun (WGS) entry which is preliminary data.</text>
</comment>
<keyword evidence="1" id="KW-0812">Transmembrane</keyword>